<name>A0A9E7KSK1_9LILI</name>
<gene>
    <name evidence="2" type="ORF">MUK42_18112</name>
</gene>
<reference evidence="2" key="1">
    <citation type="submission" date="2022-05" db="EMBL/GenBank/DDBJ databases">
        <title>The Musa troglodytarum L. genome provides insights into the mechanism of non-climacteric behaviour and enrichment of carotenoids.</title>
        <authorList>
            <person name="Wang J."/>
        </authorList>
    </citation>
    <scope>NUCLEOTIDE SEQUENCE</scope>
    <source>
        <tissue evidence="2">Leaf</tissue>
    </source>
</reference>
<evidence type="ECO:0000256" key="1">
    <source>
        <dbReference type="SAM" id="MobiDB-lite"/>
    </source>
</evidence>
<keyword evidence="3" id="KW-1185">Reference proteome</keyword>
<dbReference type="OrthoDB" id="442460at2759"/>
<accession>A0A9E7KSK1</accession>
<proteinExistence type="predicted"/>
<organism evidence="2 3">
    <name type="scientific">Musa troglodytarum</name>
    <name type="common">fe'i banana</name>
    <dbReference type="NCBI Taxonomy" id="320322"/>
    <lineage>
        <taxon>Eukaryota</taxon>
        <taxon>Viridiplantae</taxon>
        <taxon>Streptophyta</taxon>
        <taxon>Embryophyta</taxon>
        <taxon>Tracheophyta</taxon>
        <taxon>Spermatophyta</taxon>
        <taxon>Magnoliopsida</taxon>
        <taxon>Liliopsida</taxon>
        <taxon>Zingiberales</taxon>
        <taxon>Musaceae</taxon>
        <taxon>Musa</taxon>
    </lineage>
</organism>
<dbReference type="EMBL" id="CP097510">
    <property type="protein sequence ID" value="URE26059.1"/>
    <property type="molecule type" value="Genomic_DNA"/>
</dbReference>
<evidence type="ECO:0000313" key="2">
    <source>
        <dbReference type="EMBL" id="URE26059.1"/>
    </source>
</evidence>
<protein>
    <submittedName>
        <fullName evidence="2">Uncharacterized protein</fullName>
    </submittedName>
</protein>
<feature type="compositionally biased region" description="Basic and acidic residues" evidence="1">
    <location>
        <begin position="13"/>
        <end position="23"/>
    </location>
</feature>
<evidence type="ECO:0000313" key="3">
    <source>
        <dbReference type="Proteomes" id="UP001055439"/>
    </source>
</evidence>
<dbReference type="AlphaFoldDB" id="A0A9E7KSK1"/>
<sequence>EGRRRGKRSGSGVRREPTRERRASPSFFSAAAAAANIAGQAAAARRHLPLPLSQADPPLLVDLIDHGI</sequence>
<dbReference type="Proteomes" id="UP001055439">
    <property type="component" value="Chromosome 8"/>
</dbReference>
<feature type="region of interest" description="Disordered" evidence="1">
    <location>
        <begin position="1"/>
        <end position="26"/>
    </location>
</feature>
<feature type="non-terminal residue" evidence="2">
    <location>
        <position position="1"/>
    </location>
</feature>